<sequence>MFLFLLIISILAQLGCTFMQSIAMCMSLLCQPMYPFQLLC</sequence>
<name>A0A0A9A4S9_ARUDO</name>
<protein>
    <submittedName>
        <fullName evidence="1">Uncharacterized protein</fullName>
    </submittedName>
</protein>
<organism evidence="1">
    <name type="scientific">Arundo donax</name>
    <name type="common">Giant reed</name>
    <name type="synonym">Donax arundinaceus</name>
    <dbReference type="NCBI Taxonomy" id="35708"/>
    <lineage>
        <taxon>Eukaryota</taxon>
        <taxon>Viridiplantae</taxon>
        <taxon>Streptophyta</taxon>
        <taxon>Embryophyta</taxon>
        <taxon>Tracheophyta</taxon>
        <taxon>Spermatophyta</taxon>
        <taxon>Magnoliopsida</taxon>
        <taxon>Liliopsida</taxon>
        <taxon>Poales</taxon>
        <taxon>Poaceae</taxon>
        <taxon>PACMAD clade</taxon>
        <taxon>Arundinoideae</taxon>
        <taxon>Arundineae</taxon>
        <taxon>Arundo</taxon>
    </lineage>
</organism>
<proteinExistence type="predicted"/>
<dbReference type="AlphaFoldDB" id="A0A0A9A4S9"/>
<evidence type="ECO:0000313" key="1">
    <source>
        <dbReference type="EMBL" id="JAD42042.1"/>
    </source>
</evidence>
<dbReference type="EMBL" id="GBRH01255853">
    <property type="protein sequence ID" value="JAD42042.1"/>
    <property type="molecule type" value="Transcribed_RNA"/>
</dbReference>
<reference evidence="1" key="2">
    <citation type="journal article" date="2015" name="Data Brief">
        <title>Shoot transcriptome of the giant reed, Arundo donax.</title>
        <authorList>
            <person name="Barrero R.A."/>
            <person name="Guerrero F.D."/>
            <person name="Moolhuijzen P."/>
            <person name="Goolsby J.A."/>
            <person name="Tidwell J."/>
            <person name="Bellgard S.E."/>
            <person name="Bellgard M.I."/>
        </authorList>
    </citation>
    <scope>NUCLEOTIDE SEQUENCE</scope>
    <source>
        <tissue evidence="1">Shoot tissue taken approximately 20 cm above the soil surface</tissue>
    </source>
</reference>
<accession>A0A0A9A4S9</accession>
<reference evidence="1" key="1">
    <citation type="submission" date="2014-09" db="EMBL/GenBank/DDBJ databases">
        <authorList>
            <person name="Magalhaes I.L.F."/>
            <person name="Oliveira U."/>
            <person name="Santos F.R."/>
            <person name="Vidigal T.H.D.A."/>
            <person name="Brescovit A.D."/>
            <person name="Santos A.J."/>
        </authorList>
    </citation>
    <scope>NUCLEOTIDE SEQUENCE</scope>
    <source>
        <tissue evidence="1">Shoot tissue taken approximately 20 cm above the soil surface</tissue>
    </source>
</reference>